<dbReference type="GO" id="GO:0016747">
    <property type="term" value="F:acyltransferase activity, transferring groups other than amino-acyl groups"/>
    <property type="evidence" value="ECO:0007669"/>
    <property type="project" value="InterPro"/>
</dbReference>
<proteinExistence type="predicted"/>
<dbReference type="InterPro" id="IPR016181">
    <property type="entry name" value="Acyl_CoA_acyltransferase"/>
</dbReference>
<accession>A0A146K190</accession>
<keyword evidence="2" id="KW-0808">Transferase</keyword>
<feature type="domain" description="N-acetyltransferase" evidence="1">
    <location>
        <begin position="49"/>
        <end position="181"/>
    </location>
</feature>
<name>A0A146K190_9EUKA</name>
<reference evidence="2" key="1">
    <citation type="submission" date="2015-07" db="EMBL/GenBank/DDBJ databases">
        <title>Adaptation to a free-living lifestyle via gene acquisitions in the diplomonad Trepomonas sp. PC1.</title>
        <authorList>
            <person name="Xu F."/>
            <person name="Jerlstrom-Hultqvist J."/>
            <person name="Kolisko M."/>
            <person name="Simpson A.G.B."/>
            <person name="Roger A.J."/>
            <person name="Svard S.G."/>
            <person name="Andersson J.O."/>
        </authorList>
    </citation>
    <scope>NUCLEOTIDE SEQUENCE</scope>
    <source>
        <strain evidence="2">PC1</strain>
    </source>
</reference>
<dbReference type="PROSITE" id="PS51186">
    <property type="entry name" value="GNAT"/>
    <property type="match status" value="1"/>
</dbReference>
<feature type="non-terminal residue" evidence="2">
    <location>
        <position position="181"/>
    </location>
</feature>
<sequence>HEPSCEEVQGGCDGDLQKAAEDPEHHSVQVSISSIISIITFHLKMQPNMKFHHLIKPENDREQFDQVRRLRYVQDQNEDIQDSDVGLELAYIMRDDELIASATLDFHEDTVFLANFMISDVMRGLGFGKIFFTEIVKSVQDRVRIVYESATCKQLNFWLKLGFTDTNESIQRCNKTIQIIK</sequence>
<evidence type="ECO:0000313" key="2">
    <source>
        <dbReference type="EMBL" id="JAP90652.1"/>
    </source>
</evidence>
<dbReference type="AlphaFoldDB" id="A0A146K190"/>
<dbReference type="SUPFAM" id="SSF55729">
    <property type="entry name" value="Acyl-CoA N-acyltransferases (Nat)"/>
    <property type="match status" value="1"/>
</dbReference>
<dbReference type="Gene3D" id="3.40.630.30">
    <property type="match status" value="1"/>
</dbReference>
<evidence type="ECO:0000259" key="1">
    <source>
        <dbReference type="PROSITE" id="PS51186"/>
    </source>
</evidence>
<dbReference type="InterPro" id="IPR000182">
    <property type="entry name" value="GNAT_dom"/>
</dbReference>
<dbReference type="EMBL" id="GDID01005954">
    <property type="protein sequence ID" value="JAP90652.1"/>
    <property type="molecule type" value="Transcribed_RNA"/>
</dbReference>
<gene>
    <name evidence="2" type="ORF">TPC1_20049</name>
</gene>
<organism evidence="2">
    <name type="scientific">Trepomonas sp. PC1</name>
    <dbReference type="NCBI Taxonomy" id="1076344"/>
    <lineage>
        <taxon>Eukaryota</taxon>
        <taxon>Metamonada</taxon>
        <taxon>Diplomonadida</taxon>
        <taxon>Hexamitidae</taxon>
        <taxon>Hexamitinae</taxon>
        <taxon>Trepomonas</taxon>
    </lineage>
</organism>
<feature type="non-terminal residue" evidence="2">
    <location>
        <position position="1"/>
    </location>
</feature>
<protein>
    <submittedName>
        <fullName evidence="2">Acetyltransferase (GNAT) domain-containing protein</fullName>
    </submittedName>
</protein>